<keyword evidence="7" id="KW-0032">Aminotransferase</keyword>
<evidence type="ECO:0000256" key="5">
    <source>
        <dbReference type="SAM" id="MobiDB-lite"/>
    </source>
</evidence>
<reference evidence="7 8" key="1">
    <citation type="submission" date="2020-05" db="EMBL/GenBank/DDBJ databases">
        <authorList>
            <person name="Whitworth D."/>
        </authorList>
    </citation>
    <scope>NUCLEOTIDE SEQUENCE [LARGE SCALE GENOMIC DNA]</scope>
    <source>
        <strain evidence="7 8">AB043B</strain>
    </source>
</reference>
<evidence type="ECO:0000313" key="8">
    <source>
        <dbReference type="Proteomes" id="UP000563426"/>
    </source>
</evidence>
<dbReference type="InterPro" id="IPR009081">
    <property type="entry name" value="PP-bd_ACP"/>
</dbReference>
<dbReference type="InterPro" id="IPR049704">
    <property type="entry name" value="Aminotrans_3_PPA_site"/>
</dbReference>
<evidence type="ECO:0000256" key="4">
    <source>
        <dbReference type="ARBA" id="ARBA00022898"/>
    </source>
</evidence>
<dbReference type="GO" id="GO:0031177">
    <property type="term" value="F:phosphopantetheine binding"/>
    <property type="evidence" value="ECO:0007669"/>
    <property type="project" value="InterPro"/>
</dbReference>
<dbReference type="SUPFAM" id="SSF53383">
    <property type="entry name" value="PLP-dependent transferases"/>
    <property type="match status" value="1"/>
</dbReference>
<dbReference type="InterPro" id="IPR036736">
    <property type="entry name" value="ACP-like_sf"/>
</dbReference>
<dbReference type="AlphaFoldDB" id="A0A7Y4KTI5"/>
<sequence>TGVAVSPAPVPRAERLVPTLRNLFEELSGLELADADPGASFLELGLDSLVLTQAALAVQKQFGVKVTFRQLLEEVPSLGQLAAFLDGRMPPEAAPVAAAAPTAQLTANILGQPQVATSAGAAFPVQAAPAVFPAQAAAGAAFPAQGMTAGAAFPAQAMAFPAQAMAAPAGTLQAVVAQQLWLMTQQLVLLSGQPSQAMAAQAFPQAPAAQAPSEPVAVQAQASQPAPAPSAPATVATPAAAPDEADLKGPVKYDVKKAFGAIARISLAPKDSLTPRQQTFLEDFTRRYTTKTQGSKRSAQENRSQLSDPRVVTGFRPLLKELIYPLAVNRSKGSKLWDVDGNEYLDALNGFGSVMFGHAPDFITQAVHKQVDDGYELGPMHPLAGEVAKLVCEFTGADRAALCNTGSEAVMGALRIARTVTGRSTVAIFSGSYHGIFDEVLVRGTKSLRTVPAAPGIMAGAVQDVLVLDYGTPESLEILRSRADSLAAIMVEPVQSRRPDFQPREFLHQLRDLTQKSGSVYIFDEVITGFRMHPGGAQAVFGVQADVATYGKVVGGGMPIGVIAGKRPFMDALDGGHWQFGDDSVPTVGVTYFAGTFVRHPLALAAAKAALEHMKAAGPELQRSVSAKADQLASTLNAFFDEVGAPLRIKHFGSLWKTFVTADVANADLLFCLLRDKGIHIWDGFPCFFTTAHSDTDLRRLITAFQDSVTELQDAGFLPGTARPQPQAPAAFDSNQPPVPGARLGRDPQGNPAWFVPHPTVPGKFVK</sequence>
<dbReference type="EMBL" id="JABFJV010000564">
    <property type="protein sequence ID" value="NOK39731.1"/>
    <property type="molecule type" value="Genomic_DNA"/>
</dbReference>
<dbReference type="GO" id="GO:0030170">
    <property type="term" value="F:pyridoxal phosphate binding"/>
    <property type="evidence" value="ECO:0007669"/>
    <property type="project" value="InterPro"/>
</dbReference>
<evidence type="ECO:0000259" key="6">
    <source>
        <dbReference type="PROSITE" id="PS50075"/>
    </source>
</evidence>
<accession>A0A7Y4KTI5</accession>
<comment type="caution">
    <text evidence="7">The sequence shown here is derived from an EMBL/GenBank/DDBJ whole genome shotgun (WGS) entry which is preliminary data.</text>
</comment>
<dbReference type="InterPro" id="IPR015421">
    <property type="entry name" value="PyrdxlP-dep_Trfase_major"/>
</dbReference>
<evidence type="ECO:0000256" key="2">
    <source>
        <dbReference type="ARBA" id="ARBA00022450"/>
    </source>
</evidence>
<dbReference type="PANTHER" id="PTHR43713:SF3">
    <property type="entry name" value="GLUTAMATE-1-SEMIALDEHYDE 2,1-AMINOMUTASE 1, CHLOROPLASTIC-RELATED"/>
    <property type="match status" value="1"/>
</dbReference>
<gene>
    <name evidence="7" type="ORF">HMI49_41870</name>
</gene>
<feature type="region of interest" description="Disordered" evidence="5">
    <location>
        <begin position="718"/>
        <end position="767"/>
    </location>
</feature>
<dbReference type="Proteomes" id="UP000563426">
    <property type="component" value="Unassembled WGS sequence"/>
</dbReference>
<dbReference type="SMART" id="SM00823">
    <property type="entry name" value="PKS_PP"/>
    <property type="match status" value="1"/>
</dbReference>
<feature type="compositionally biased region" description="Polar residues" evidence="5">
    <location>
        <begin position="290"/>
        <end position="307"/>
    </location>
</feature>
<dbReference type="PROSITE" id="PS00600">
    <property type="entry name" value="AA_TRANSFER_CLASS_3"/>
    <property type="match status" value="1"/>
</dbReference>
<dbReference type="Gene3D" id="3.90.1150.10">
    <property type="entry name" value="Aspartate Aminotransferase, domain 1"/>
    <property type="match status" value="1"/>
</dbReference>
<feature type="region of interest" description="Disordered" evidence="5">
    <location>
        <begin position="212"/>
        <end position="246"/>
    </location>
</feature>
<feature type="compositionally biased region" description="Low complexity" evidence="5">
    <location>
        <begin position="212"/>
        <end position="242"/>
    </location>
</feature>
<dbReference type="Pfam" id="PF00550">
    <property type="entry name" value="PP-binding"/>
    <property type="match status" value="1"/>
</dbReference>
<dbReference type="InterPro" id="IPR005814">
    <property type="entry name" value="Aminotrans_3"/>
</dbReference>
<feature type="non-terminal residue" evidence="7">
    <location>
        <position position="1"/>
    </location>
</feature>
<keyword evidence="8" id="KW-1185">Reference proteome</keyword>
<feature type="non-terminal residue" evidence="7">
    <location>
        <position position="767"/>
    </location>
</feature>
<dbReference type="InterPro" id="IPR020806">
    <property type="entry name" value="PKS_PP-bd"/>
</dbReference>
<dbReference type="SUPFAM" id="SSF47336">
    <property type="entry name" value="ACP-like"/>
    <property type="match status" value="1"/>
</dbReference>
<organism evidence="7 8">
    <name type="scientific">Corallococcus exercitus</name>
    <dbReference type="NCBI Taxonomy" id="2316736"/>
    <lineage>
        <taxon>Bacteria</taxon>
        <taxon>Pseudomonadati</taxon>
        <taxon>Myxococcota</taxon>
        <taxon>Myxococcia</taxon>
        <taxon>Myxococcales</taxon>
        <taxon>Cystobacterineae</taxon>
        <taxon>Myxococcaceae</taxon>
        <taxon>Corallococcus</taxon>
    </lineage>
</organism>
<name>A0A7Y4KTI5_9BACT</name>
<keyword evidence="3" id="KW-0597">Phosphoprotein</keyword>
<comment type="cofactor">
    <cofactor evidence="1">
        <name>pyridoxal 5'-phosphate</name>
        <dbReference type="ChEBI" id="CHEBI:597326"/>
    </cofactor>
</comment>
<dbReference type="GO" id="GO:0008483">
    <property type="term" value="F:transaminase activity"/>
    <property type="evidence" value="ECO:0007669"/>
    <property type="project" value="UniProtKB-KW"/>
</dbReference>
<proteinExistence type="predicted"/>
<evidence type="ECO:0000256" key="3">
    <source>
        <dbReference type="ARBA" id="ARBA00022553"/>
    </source>
</evidence>
<evidence type="ECO:0000256" key="1">
    <source>
        <dbReference type="ARBA" id="ARBA00001933"/>
    </source>
</evidence>
<dbReference type="InterPro" id="IPR015424">
    <property type="entry name" value="PyrdxlP-dep_Trfase"/>
</dbReference>
<feature type="region of interest" description="Disordered" evidence="5">
    <location>
        <begin position="284"/>
        <end position="308"/>
    </location>
</feature>
<dbReference type="InterPro" id="IPR015422">
    <property type="entry name" value="PyrdxlP-dep_Trfase_small"/>
</dbReference>
<keyword evidence="2" id="KW-0596">Phosphopantetheine</keyword>
<evidence type="ECO:0000313" key="7">
    <source>
        <dbReference type="EMBL" id="NOK39731.1"/>
    </source>
</evidence>
<keyword evidence="4" id="KW-0663">Pyridoxal phosphate</keyword>
<feature type="domain" description="Carrier" evidence="6">
    <location>
        <begin position="11"/>
        <end position="89"/>
    </location>
</feature>
<dbReference type="PROSITE" id="PS50075">
    <property type="entry name" value="CARRIER"/>
    <property type="match status" value="1"/>
</dbReference>
<protein>
    <submittedName>
        <fullName evidence="7">Aminotransferase class III-fold pyridoxal phosphate-dependent enzyme</fullName>
    </submittedName>
</protein>
<dbReference type="Gene3D" id="1.10.1200.10">
    <property type="entry name" value="ACP-like"/>
    <property type="match status" value="1"/>
</dbReference>
<keyword evidence="7" id="KW-0808">Transferase</keyword>
<dbReference type="SMART" id="SM01294">
    <property type="entry name" value="PKS_PP_betabranch"/>
    <property type="match status" value="1"/>
</dbReference>
<dbReference type="Gene3D" id="3.40.640.10">
    <property type="entry name" value="Type I PLP-dependent aspartate aminotransferase-like (Major domain)"/>
    <property type="match status" value="1"/>
</dbReference>
<dbReference type="Pfam" id="PF00202">
    <property type="entry name" value="Aminotran_3"/>
    <property type="match status" value="1"/>
</dbReference>
<dbReference type="PANTHER" id="PTHR43713">
    <property type="entry name" value="GLUTAMATE-1-SEMIALDEHYDE 2,1-AMINOMUTASE"/>
    <property type="match status" value="1"/>
</dbReference>